<sequence>MQGYMGDPEQTSKVIDADGWFHTGDIGMLDNAGQTLIVERPKVAPAEEKGKNSVKVEVERSRRRLL</sequence>
<organism evidence="2 3">
    <name type="scientific">Ancylostoma caninum</name>
    <name type="common">Dog hookworm</name>
    <dbReference type="NCBI Taxonomy" id="29170"/>
    <lineage>
        <taxon>Eukaryota</taxon>
        <taxon>Metazoa</taxon>
        <taxon>Ecdysozoa</taxon>
        <taxon>Nematoda</taxon>
        <taxon>Chromadorea</taxon>
        <taxon>Rhabditida</taxon>
        <taxon>Rhabditina</taxon>
        <taxon>Rhabditomorpha</taxon>
        <taxon>Strongyloidea</taxon>
        <taxon>Ancylostomatidae</taxon>
        <taxon>Ancylostomatinae</taxon>
        <taxon>Ancylostoma</taxon>
    </lineage>
</organism>
<feature type="region of interest" description="Disordered" evidence="1">
    <location>
        <begin position="43"/>
        <end position="66"/>
    </location>
</feature>
<dbReference type="Proteomes" id="UP000252519">
    <property type="component" value="Unassembled WGS sequence"/>
</dbReference>
<dbReference type="OrthoDB" id="10253869at2759"/>
<evidence type="ECO:0000256" key="1">
    <source>
        <dbReference type="SAM" id="MobiDB-lite"/>
    </source>
</evidence>
<comment type="caution">
    <text evidence="2">The sequence shown here is derived from an EMBL/GenBank/DDBJ whole genome shotgun (WGS) entry which is preliminary data.</text>
</comment>
<evidence type="ECO:0000313" key="2">
    <source>
        <dbReference type="EMBL" id="RCN50848.1"/>
    </source>
</evidence>
<dbReference type="Gene3D" id="2.30.38.10">
    <property type="entry name" value="Luciferase, Domain 3"/>
    <property type="match status" value="1"/>
</dbReference>
<dbReference type="AlphaFoldDB" id="A0A368H519"/>
<dbReference type="GO" id="GO:0016405">
    <property type="term" value="F:CoA-ligase activity"/>
    <property type="evidence" value="ECO:0007669"/>
    <property type="project" value="TreeGrafter"/>
</dbReference>
<accession>A0A368H519</accession>
<dbReference type="STRING" id="29170.A0A368H519"/>
<feature type="compositionally biased region" description="Basic and acidic residues" evidence="1">
    <location>
        <begin position="43"/>
        <end position="60"/>
    </location>
</feature>
<protein>
    <submittedName>
        <fullName evidence="2">Uncharacterized protein</fullName>
    </submittedName>
</protein>
<keyword evidence="3" id="KW-1185">Reference proteome</keyword>
<dbReference type="PANTHER" id="PTHR24096">
    <property type="entry name" value="LONG-CHAIN-FATTY-ACID--COA LIGASE"/>
    <property type="match status" value="1"/>
</dbReference>
<name>A0A368H519_ANCCA</name>
<dbReference type="EMBL" id="JOJR01000019">
    <property type="protein sequence ID" value="RCN50848.1"/>
    <property type="molecule type" value="Genomic_DNA"/>
</dbReference>
<proteinExistence type="predicted"/>
<evidence type="ECO:0000313" key="3">
    <source>
        <dbReference type="Proteomes" id="UP000252519"/>
    </source>
</evidence>
<dbReference type="SUPFAM" id="SSF56801">
    <property type="entry name" value="Acetyl-CoA synthetase-like"/>
    <property type="match status" value="1"/>
</dbReference>
<reference evidence="2 3" key="1">
    <citation type="submission" date="2014-10" db="EMBL/GenBank/DDBJ databases">
        <title>Draft genome of the hookworm Ancylostoma caninum.</title>
        <authorList>
            <person name="Mitreva M."/>
        </authorList>
    </citation>
    <scope>NUCLEOTIDE SEQUENCE [LARGE SCALE GENOMIC DNA]</scope>
    <source>
        <strain evidence="2 3">Baltimore</strain>
    </source>
</reference>
<gene>
    <name evidence="2" type="ORF">ANCCAN_03066</name>
</gene>